<evidence type="ECO:0000313" key="2">
    <source>
        <dbReference type="Proteomes" id="UP001319865"/>
    </source>
</evidence>
<reference evidence="1 2" key="2">
    <citation type="journal article" date="2022" name="Microorganisms">
        <title>Complete Genome Sequences of Two Flavobacterium ammonificans Strains and a Flavobacterium ammoniigenes Strain of Ammonifying Bacterioplankton Isolated from Surface River Water.</title>
        <authorList>
            <person name="Suda W."/>
            <person name="Ogata Y."/>
            <person name="Shindo C."/>
            <person name="Watanabe K."/>
        </authorList>
    </citation>
    <scope>NUCLEOTIDE SEQUENCE [LARGE SCALE GENOMIC DNA]</scope>
    <source>
        <strain evidence="1 2">GENT11</strain>
    </source>
</reference>
<evidence type="ECO:0000313" key="1">
    <source>
        <dbReference type="EMBL" id="BDB52413.1"/>
    </source>
</evidence>
<dbReference type="EMBL" id="AP025183">
    <property type="protein sequence ID" value="BDB52413.1"/>
    <property type="molecule type" value="Genomic_DNA"/>
</dbReference>
<dbReference type="RefSeq" id="WP_229331181.1">
    <property type="nucleotide sequence ID" value="NZ_AP025183.1"/>
</dbReference>
<accession>A0ABN6KTE9</accession>
<reference evidence="1 2" key="1">
    <citation type="journal article" date="2022" name="Int. J. Syst. Evol. Microbiol.">
        <title>Flavobacterium ammonificans sp. nov. and Flavobacterium ammoniigenes sp. nov., ammonifying bacteria isolated from surface river water.</title>
        <authorList>
            <person name="Watanabe K."/>
            <person name="Kitamura T."/>
            <person name="Ogata Y."/>
            <person name="Shindo C."/>
            <person name="Suda W."/>
        </authorList>
    </citation>
    <scope>NUCLEOTIDE SEQUENCE [LARGE SCALE GENOMIC DNA]</scope>
    <source>
        <strain evidence="1 2">GENT11</strain>
    </source>
</reference>
<sequence length="102" mass="11965">MKRTKDTISAPIFNHLTLGKRSSFDYAIENGVLLLRFGKMNYFLAVKNEIVESVKERINQVNKTDKEIYTFRTSLYNQPKWQECPNNKISVYVACLLIHHKI</sequence>
<name>A0ABN6KTE9_9FLAO</name>
<proteinExistence type="predicted"/>
<gene>
    <name evidence="1" type="ORF">GENT11_07250</name>
</gene>
<protein>
    <submittedName>
        <fullName evidence="1">Uncharacterized protein</fullName>
    </submittedName>
</protein>
<dbReference type="Proteomes" id="UP001319865">
    <property type="component" value="Chromosome"/>
</dbReference>
<organism evidence="1 2">
    <name type="scientific">Flavobacterium ammonificans</name>
    <dbReference type="NCBI Taxonomy" id="1751056"/>
    <lineage>
        <taxon>Bacteria</taxon>
        <taxon>Pseudomonadati</taxon>
        <taxon>Bacteroidota</taxon>
        <taxon>Flavobacteriia</taxon>
        <taxon>Flavobacteriales</taxon>
        <taxon>Flavobacteriaceae</taxon>
        <taxon>Flavobacterium</taxon>
    </lineage>
</organism>
<keyword evidence="2" id="KW-1185">Reference proteome</keyword>